<feature type="non-terminal residue" evidence="2">
    <location>
        <position position="1"/>
    </location>
</feature>
<evidence type="ECO:0000313" key="3">
    <source>
        <dbReference type="Proteomes" id="UP000758603"/>
    </source>
</evidence>
<dbReference type="GeneID" id="70127369"/>
<accession>A0A9P8ZSV0</accession>
<keyword evidence="3" id="KW-1185">Reference proteome</keyword>
<reference evidence="2" key="1">
    <citation type="journal article" date="2021" name="Nat. Commun.">
        <title>Genetic determinants of endophytism in the Arabidopsis root mycobiome.</title>
        <authorList>
            <person name="Mesny F."/>
            <person name="Miyauchi S."/>
            <person name="Thiergart T."/>
            <person name="Pickel B."/>
            <person name="Atanasova L."/>
            <person name="Karlsson M."/>
            <person name="Huettel B."/>
            <person name="Barry K.W."/>
            <person name="Haridas S."/>
            <person name="Chen C."/>
            <person name="Bauer D."/>
            <person name="Andreopoulos W."/>
            <person name="Pangilinan J."/>
            <person name="LaButti K."/>
            <person name="Riley R."/>
            <person name="Lipzen A."/>
            <person name="Clum A."/>
            <person name="Drula E."/>
            <person name="Henrissat B."/>
            <person name="Kohler A."/>
            <person name="Grigoriev I.V."/>
            <person name="Martin F.M."/>
            <person name="Hacquard S."/>
        </authorList>
    </citation>
    <scope>NUCLEOTIDE SEQUENCE</scope>
    <source>
        <strain evidence="2">MPI-SDFR-AT-0073</strain>
    </source>
</reference>
<dbReference type="RefSeq" id="XP_045954723.1">
    <property type="nucleotide sequence ID" value="XM_046098477.1"/>
</dbReference>
<feature type="domain" description="DUF7726" evidence="1">
    <location>
        <begin position="15"/>
        <end position="90"/>
    </location>
</feature>
<dbReference type="OrthoDB" id="2592504at2759"/>
<protein>
    <recommendedName>
        <fullName evidence="1">DUF7726 domain-containing protein</fullName>
    </recommendedName>
</protein>
<dbReference type="PANTHER" id="PTHR42339:SF1">
    <property type="entry name" value="HISTONE H1"/>
    <property type="match status" value="1"/>
</dbReference>
<comment type="caution">
    <text evidence="2">The sequence shown here is derived from an EMBL/GenBank/DDBJ whole genome shotgun (WGS) entry which is preliminary data.</text>
</comment>
<dbReference type="AlphaFoldDB" id="A0A9P8ZSV0"/>
<name>A0A9P8ZSV0_9PEZI</name>
<dbReference type="EMBL" id="JAGPXC010000008">
    <property type="protein sequence ID" value="KAH6648211.1"/>
    <property type="molecule type" value="Genomic_DNA"/>
</dbReference>
<dbReference type="PANTHER" id="PTHR42339">
    <property type="entry name" value="HISTONE H1"/>
    <property type="match status" value="1"/>
</dbReference>
<organism evidence="2 3">
    <name type="scientific">Truncatella angustata</name>
    <dbReference type="NCBI Taxonomy" id="152316"/>
    <lineage>
        <taxon>Eukaryota</taxon>
        <taxon>Fungi</taxon>
        <taxon>Dikarya</taxon>
        <taxon>Ascomycota</taxon>
        <taxon>Pezizomycotina</taxon>
        <taxon>Sordariomycetes</taxon>
        <taxon>Xylariomycetidae</taxon>
        <taxon>Amphisphaeriales</taxon>
        <taxon>Sporocadaceae</taxon>
        <taxon>Truncatella</taxon>
    </lineage>
</organism>
<evidence type="ECO:0000259" key="1">
    <source>
        <dbReference type="Pfam" id="PF24852"/>
    </source>
</evidence>
<gene>
    <name evidence="2" type="ORF">BKA67DRAFT_523486</name>
</gene>
<sequence length="102" mass="11566">DISDVFLPGGENGSVPVYDTCDEIRGRPTRISGSPELHRRSFAVVFAPTNIQAFQLTRFRSAKGHRAGTKSIIFYGAYVIFEEIRIKQGKCKSKYRQEIDRL</sequence>
<evidence type="ECO:0000313" key="2">
    <source>
        <dbReference type="EMBL" id="KAH6648211.1"/>
    </source>
</evidence>
<dbReference type="Pfam" id="PF24852">
    <property type="entry name" value="DUF7726"/>
    <property type="match status" value="1"/>
</dbReference>
<dbReference type="InterPro" id="IPR056143">
    <property type="entry name" value="DUF7726"/>
</dbReference>
<dbReference type="Proteomes" id="UP000758603">
    <property type="component" value="Unassembled WGS sequence"/>
</dbReference>
<proteinExistence type="predicted"/>